<evidence type="ECO:0000256" key="1">
    <source>
        <dbReference type="SAM" id="Phobius"/>
    </source>
</evidence>
<organism evidence="2 3">
    <name type="scientific">Venustampulla echinocandica</name>
    <dbReference type="NCBI Taxonomy" id="2656787"/>
    <lineage>
        <taxon>Eukaryota</taxon>
        <taxon>Fungi</taxon>
        <taxon>Dikarya</taxon>
        <taxon>Ascomycota</taxon>
        <taxon>Pezizomycotina</taxon>
        <taxon>Leotiomycetes</taxon>
        <taxon>Helotiales</taxon>
        <taxon>Pleuroascaceae</taxon>
        <taxon>Venustampulla</taxon>
    </lineage>
</organism>
<name>A0A370TL66_9HELO</name>
<dbReference type="GeneID" id="43599724"/>
<sequence length="81" mass="8811">MLEVSLEKIGSVKDTSNIIMSTIFIMMIHVGLDLGIVKLSRAGMDDYRELIKDTKSGNTMGACLFQMSIPPPTRGVGVPQI</sequence>
<keyword evidence="1" id="KW-1133">Transmembrane helix</keyword>
<evidence type="ECO:0000313" key="3">
    <source>
        <dbReference type="Proteomes" id="UP000254866"/>
    </source>
</evidence>
<gene>
    <name evidence="2" type="ORF">BP5553_06875</name>
</gene>
<reference evidence="2 3" key="1">
    <citation type="journal article" date="2018" name="IMA Fungus">
        <title>IMA Genome-F 9: Draft genome sequence of Annulohypoxylon stygium, Aspergillus mulundensis, Berkeleyomyces basicola (syn. Thielaviopsis basicola), Ceratocystis smalleyi, two Cercospora beticola strains, Coleophoma cylindrospora, Fusarium fracticaudum, Phialophora cf. hyalina, and Morchella septimelata.</title>
        <authorList>
            <person name="Wingfield B.D."/>
            <person name="Bills G.F."/>
            <person name="Dong Y."/>
            <person name="Huang W."/>
            <person name="Nel W.J."/>
            <person name="Swalarsk-Parry B.S."/>
            <person name="Vaghefi N."/>
            <person name="Wilken P.M."/>
            <person name="An Z."/>
            <person name="de Beer Z.W."/>
            <person name="De Vos L."/>
            <person name="Chen L."/>
            <person name="Duong T.A."/>
            <person name="Gao Y."/>
            <person name="Hammerbacher A."/>
            <person name="Kikkert J.R."/>
            <person name="Li Y."/>
            <person name="Li H."/>
            <person name="Li K."/>
            <person name="Li Q."/>
            <person name="Liu X."/>
            <person name="Ma X."/>
            <person name="Naidoo K."/>
            <person name="Pethybridge S.J."/>
            <person name="Sun J."/>
            <person name="Steenkamp E.T."/>
            <person name="van der Nest M.A."/>
            <person name="van Wyk S."/>
            <person name="Wingfield M.J."/>
            <person name="Xiong C."/>
            <person name="Yue Q."/>
            <person name="Zhang X."/>
        </authorList>
    </citation>
    <scope>NUCLEOTIDE SEQUENCE [LARGE SCALE GENOMIC DNA]</scope>
    <source>
        <strain evidence="2 3">BP 5553</strain>
    </source>
</reference>
<dbReference type="EMBL" id="NPIC01000005">
    <property type="protein sequence ID" value="RDL36263.1"/>
    <property type="molecule type" value="Genomic_DNA"/>
</dbReference>
<feature type="transmembrane region" description="Helical" evidence="1">
    <location>
        <begin position="18"/>
        <end position="37"/>
    </location>
</feature>
<dbReference type="AlphaFoldDB" id="A0A370TL66"/>
<protein>
    <submittedName>
        <fullName evidence="2">Uncharacterized protein</fullName>
    </submittedName>
</protein>
<comment type="caution">
    <text evidence="2">The sequence shown here is derived from an EMBL/GenBank/DDBJ whole genome shotgun (WGS) entry which is preliminary data.</text>
</comment>
<keyword evidence="1" id="KW-0472">Membrane</keyword>
<dbReference type="RefSeq" id="XP_031868919.1">
    <property type="nucleotide sequence ID" value="XM_032015498.1"/>
</dbReference>
<proteinExistence type="predicted"/>
<evidence type="ECO:0000313" key="2">
    <source>
        <dbReference type="EMBL" id="RDL36263.1"/>
    </source>
</evidence>
<accession>A0A370TL66</accession>
<keyword evidence="1" id="KW-0812">Transmembrane</keyword>
<dbReference type="Proteomes" id="UP000254866">
    <property type="component" value="Unassembled WGS sequence"/>
</dbReference>
<keyword evidence="3" id="KW-1185">Reference proteome</keyword>